<dbReference type="Gene3D" id="3.40.190.10">
    <property type="entry name" value="Periplasmic binding protein-like II"/>
    <property type="match status" value="2"/>
</dbReference>
<dbReference type="Proteomes" id="UP000619033">
    <property type="component" value="Unassembled WGS sequence"/>
</dbReference>
<evidence type="ECO:0000256" key="2">
    <source>
        <dbReference type="ARBA" id="ARBA00023015"/>
    </source>
</evidence>
<gene>
    <name evidence="6" type="ORF">JI744_13065</name>
</gene>
<dbReference type="InterPro" id="IPR000847">
    <property type="entry name" value="LysR_HTH_N"/>
</dbReference>
<dbReference type="PRINTS" id="PR00039">
    <property type="entry name" value="HTHLYSR"/>
</dbReference>
<evidence type="ECO:0000256" key="1">
    <source>
        <dbReference type="ARBA" id="ARBA00009437"/>
    </source>
</evidence>
<feature type="domain" description="HTH lysR-type" evidence="5">
    <location>
        <begin position="9"/>
        <end position="66"/>
    </location>
</feature>
<evidence type="ECO:0000313" key="7">
    <source>
        <dbReference type="Proteomes" id="UP000619033"/>
    </source>
</evidence>
<dbReference type="PROSITE" id="PS50931">
    <property type="entry name" value="HTH_LYSR"/>
    <property type="match status" value="1"/>
</dbReference>
<dbReference type="Pfam" id="PF00126">
    <property type="entry name" value="HTH_1"/>
    <property type="match status" value="1"/>
</dbReference>
<dbReference type="AlphaFoldDB" id="A0A8J7MS50"/>
<dbReference type="InterPro" id="IPR058163">
    <property type="entry name" value="LysR-type_TF_proteobact-type"/>
</dbReference>
<dbReference type="InterPro" id="IPR036390">
    <property type="entry name" value="WH_DNA-bd_sf"/>
</dbReference>
<dbReference type="InterPro" id="IPR036388">
    <property type="entry name" value="WH-like_DNA-bd_sf"/>
</dbReference>
<keyword evidence="7" id="KW-1185">Reference proteome</keyword>
<organism evidence="6 7">
    <name type="scientific">Fuscibacter oryzae</name>
    <dbReference type="NCBI Taxonomy" id="2803939"/>
    <lineage>
        <taxon>Bacteria</taxon>
        <taxon>Pseudomonadati</taxon>
        <taxon>Pseudomonadota</taxon>
        <taxon>Alphaproteobacteria</taxon>
        <taxon>Rhodobacterales</taxon>
        <taxon>Paracoccaceae</taxon>
        <taxon>Fuscibacter</taxon>
    </lineage>
</organism>
<dbReference type="RefSeq" id="WP_202661580.1">
    <property type="nucleotide sequence ID" value="NZ_JAESVP010000006.1"/>
</dbReference>
<reference evidence="6" key="1">
    <citation type="submission" date="2021-01" db="EMBL/GenBank/DDBJ databases">
        <title>Genome seq and assembly of Tabrizicola sp. KVB23.</title>
        <authorList>
            <person name="Chhetri G."/>
        </authorList>
    </citation>
    <scope>NUCLEOTIDE SEQUENCE</scope>
    <source>
        <strain evidence="6">KVB23</strain>
    </source>
</reference>
<dbReference type="PANTHER" id="PTHR30537:SF26">
    <property type="entry name" value="GLYCINE CLEAVAGE SYSTEM TRANSCRIPTIONAL ACTIVATOR"/>
    <property type="match status" value="1"/>
</dbReference>
<dbReference type="GO" id="GO:0043565">
    <property type="term" value="F:sequence-specific DNA binding"/>
    <property type="evidence" value="ECO:0007669"/>
    <property type="project" value="TreeGrafter"/>
</dbReference>
<dbReference type="Gene3D" id="1.10.10.10">
    <property type="entry name" value="Winged helix-like DNA-binding domain superfamily/Winged helix DNA-binding domain"/>
    <property type="match status" value="1"/>
</dbReference>
<dbReference type="InterPro" id="IPR005119">
    <property type="entry name" value="LysR_subst-bd"/>
</dbReference>
<dbReference type="GO" id="GO:0003700">
    <property type="term" value="F:DNA-binding transcription factor activity"/>
    <property type="evidence" value="ECO:0007669"/>
    <property type="project" value="InterPro"/>
</dbReference>
<dbReference type="EMBL" id="JAESVP010000006">
    <property type="protein sequence ID" value="MBL4929038.1"/>
    <property type="molecule type" value="Genomic_DNA"/>
</dbReference>
<evidence type="ECO:0000259" key="5">
    <source>
        <dbReference type="PROSITE" id="PS50931"/>
    </source>
</evidence>
<keyword evidence="2" id="KW-0805">Transcription regulation</keyword>
<accession>A0A8J7MS50</accession>
<dbReference type="GO" id="GO:0006351">
    <property type="term" value="P:DNA-templated transcription"/>
    <property type="evidence" value="ECO:0007669"/>
    <property type="project" value="TreeGrafter"/>
</dbReference>
<dbReference type="SUPFAM" id="SSF46785">
    <property type="entry name" value="Winged helix' DNA-binding domain"/>
    <property type="match status" value="1"/>
</dbReference>
<evidence type="ECO:0000256" key="3">
    <source>
        <dbReference type="ARBA" id="ARBA00023125"/>
    </source>
</evidence>
<comment type="similarity">
    <text evidence="1">Belongs to the LysR transcriptional regulatory family.</text>
</comment>
<dbReference type="SUPFAM" id="SSF53850">
    <property type="entry name" value="Periplasmic binding protein-like II"/>
    <property type="match status" value="1"/>
</dbReference>
<protein>
    <submittedName>
        <fullName evidence="6">LysR family transcriptional regulator</fullName>
    </submittedName>
</protein>
<dbReference type="PANTHER" id="PTHR30537">
    <property type="entry name" value="HTH-TYPE TRANSCRIPTIONAL REGULATOR"/>
    <property type="match status" value="1"/>
</dbReference>
<proteinExistence type="inferred from homology"/>
<dbReference type="Pfam" id="PF03466">
    <property type="entry name" value="LysR_substrate"/>
    <property type="match status" value="1"/>
</dbReference>
<evidence type="ECO:0000313" key="6">
    <source>
        <dbReference type="EMBL" id="MBL4929038.1"/>
    </source>
</evidence>
<sequence>MAIDWRSFPSLTQLRAFEAAARLQGFSQAARELNVTHAAIAQQVRALEARLNCELIYREGRGLKLTASGDKLAQALADGFGVIERAVADLAAGTGKAPLHLTMTPAFATQWLMPRLGDFWTKHPEIPLLLHPEQRVVDLRRDGIDLGIRFGSGKWPGVEAEFLSSARYAIVAAPELLDGRTELSNREISAMPWVIEQDWPEALAWLKERGLKPDAMQITLMPNEELALAAARQGLGLHVEAIALVEQDVEEGNLVILSQITDDALAYYIVTRPGPKRPELKTFVRWLKSAV</sequence>
<keyword evidence="4" id="KW-0804">Transcription</keyword>
<keyword evidence="3" id="KW-0238">DNA-binding</keyword>
<comment type="caution">
    <text evidence="6">The sequence shown here is derived from an EMBL/GenBank/DDBJ whole genome shotgun (WGS) entry which is preliminary data.</text>
</comment>
<evidence type="ECO:0000256" key="4">
    <source>
        <dbReference type="ARBA" id="ARBA00023163"/>
    </source>
</evidence>
<name>A0A8J7MS50_9RHOB</name>